<proteinExistence type="predicted"/>
<comment type="caution">
    <text evidence="1">The sequence shown here is derived from an EMBL/GenBank/DDBJ whole genome shotgun (WGS) entry which is preliminary data.</text>
</comment>
<reference evidence="2" key="1">
    <citation type="submission" date="2023-07" db="EMBL/GenBank/DDBJ databases">
        <title>Defluviimonas sediminis sp. nov., isolated from mangrove sediment.</title>
        <authorList>
            <person name="Liu L."/>
            <person name="Li J."/>
            <person name="Huang Y."/>
            <person name="Pan J."/>
            <person name="Li M."/>
        </authorList>
    </citation>
    <scope>NUCLEOTIDE SEQUENCE [LARGE SCALE GENOMIC DNA]</scope>
    <source>
        <strain evidence="2">FT324</strain>
    </source>
</reference>
<accession>A0ABT2NH82</accession>
<dbReference type="EMBL" id="JAOCQF010000001">
    <property type="protein sequence ID" value="MCT8328267.1"/>
    <property type="molecule type" value="Genomic_DNA"/>
</dbReference>
<dbReference type="RefSeq" id="WP_261493705.1">
    <property type="nucleotide sequence ID" value="NZ_JAOCQF010000001.1"/>
</dbReference>
<protein>
    <submittedName>
        <fullName evidence="1">Uncharacterized protein</fullName>
    </submittedName>
</protein>
<evidence type="ECO:0000313" key="2">
    <source>
        <dbReference type="Proteomes" id="UP001205601"/>
    </source>
</evidence>
<evidence type="ECO:0000313" key="1">
    <source>
        <dbReference type="EMBL" id="MCT8328267.1"/>
    </source>
</evidence>
<dbReference type="Proteomes" id="UP001205601">
    <property type="component" value="Unassembled WGS sequence"/>
</dbReference>
<keyword evidence="2" id="KW-1185">Reference proteome</keyword>
<name>A0ABT2NH82_9RHOB</name>
<sequence length="72" mass="7966">MRSVSREEAAQIAVHRFRASRAAARMSDAELEGCLIAFLRERSKRDGLTAASAWCMHWGDKLMLAAGREGDS</sequence>
<gene>
    <name evidence="1" type="ORF">N5I32_01940</name>
</gene>
<organism evidence="1 2">
    <name type="scientific">Albidovulum sediminis</name>
    <dbReference type="NCBI Taxonomy" id="3066345"/>
    <lineage>
        <taxon>Bacteria</taxon>
        <taxon>Pseudomonadati</taxon>
        <taxon>Pseudomonadota</taxon>
        <taxon>Alphaproteobacteria</taxon>
        <taxon>Rhodobacterales</taxon>
        <taxon>Paracoccaceae</taxon>
        <taxon>Albidovulum</taxon>
    </lineage>
</organism>